<comment type="similarity">
    <text evidence="2 15">Belongs to the IlvD/Edd family.</text>
</comment>
<evidence type="ECO:0000256" key="6">
    <source>
        <dbReference type="ARBA" id="ARBA00022842"/>
    </source>
</evidence>
<keyword evidence="4 15" id="KW-0001">2Fe-2S</keyword>
<evidence type="ECO:0000256" key="15">
    <source>
        <dbReference type="HAMAP-Rule" id="MF_00012"/>
    </source>
</evidence>
<dbReference type="GO" id="GO:0051537">
    <property type="term" value="F:2 iron, 2 sulfur cluster binding"/>
    <property type="evidence" value="ECO:0007669"/>
    <property type="project" value="UniProtKB-UniRule"/>
</dbReference>
<dbReference type="GO" id="GO:0000287">
    <property type="term" value="F:magnesium ion binding"/>
    <property type="evidence" value="ECO:0007669"/>
    <property type="project" value="UniProtKB-UniRule"/>
</dbReference>
<keyword evidence="9 15" id="KW-0456">Lyase</keyword>
<keyword evidence="6 15" id="KW-0460">Magnesium</keyword>
<evidence type="ECO:0000259" key="16">
    <source>
        <dbReference type="Pfam" id="PF00920"/>
    </source>
</evidence>
<evidence type="ECO:0000313" key="18">
    <source>
        <dbReference type="EMBL" id="PMS36141.1"/>
    </source>
</evidence>
<feature type="domain" description="Dihydroxy-acid/6-phosphogluconate dehydratase C-terminal" evidence="17">
    <location>
        <begin position="366"/>
        <end position="554"/>
    </location>
</feature>
<dbReference type="Pfam" id="PF00920">
    <property type="entry name" value="ILVD_EDD_N"/>
    <property type="match status" value="1"/>
</dbReference>
<feature type="binding site" evidence="15">
    <location>
        <position position="50"/>
    </location>
    <ligand>
        <name>[2Fe-2S] cluster</name>
        <dbReference type="ChEBI" id="CHEBI:190135"/>
    </ligand>
</feature>
<evidence type="ECO:0000256" key="13">
    <source>
        <dbReference type="ARBA" id="ARBA00029437"/>
    </source>
</evidence>
<name>A0A2N7X3I2_9BURK</name>
<evidence type="ECO:0000256" key="7">
    <source>
        <dbReference type="ARBA" id="ARBA00023004"/>
    </source>
</evidence>
<dbReference type="OrthoDB" id="9807077at2"/>
<dbReference type="InterPro" id="IPR042096">
    <property type="entry name" value="Dihydro-acid_dehy_C"/>
</dbReference>
<dbReference type="AlphaFoldDB" id="A0A2N7X3I2"/>
<comment type="cofactor">
    <cofactor evidence="1 15">
        <name>Mg(2+)</name>
        <dbReference type="ChEBI" id="CHEBI:18420"/>
    </cofactor>
</comment>
<dbReference type="EMBL" id="PNYC01000008">
    <property type="protein sequence ID" value="PMS36141.1"/>
    <property type="molecule type" value="Genomic_DNA"/>
</dbReference>
<feature type="binding site" evidence="15">
    <location>
        <position position="108"/>
    </location>
    <ligand>
        <name>[2Fe-2S] cluster</name>
        <dbReference type="ChEBI" id="CHEBI:190135"/>
    </ligand>
</feature>
<feature type="domain" description="Dihydroxy-acid/6-phosphogluconate dehydratase N-terminal" evidence="16">
    <location>
        <begin position="36"/>
        <end position="351"/>
    </location>
</feature>
<dbReference type="UniPathway" id="UPA00049">
    <property type="reaction ID" value="UER00061"/>
</dbReference>
<organism evidence="18 19">
    <name type="scientific">Trinickia symbiotica</name>
    <dbReference type="NCBI Taxonomy" id="863227"/>
    <lineage>
        <taxon>Bacteria</taxon>
        <taxon>Pseudomonadati</taxon>
        <taxon>Pseudomonadota</taxon>
        <taxon>Betaproteobacteria</taxon>
        <taxon>Burkholderiales</taxon>
        <taxon>Burkholderiaceae</taxon>
        <taxon>Trinickia</taxon>
    </lineage>
</organism>
<evidence type="ECO:0000256" key="9">
    <source>
        <dbReference type="ARBA" id="ARBA00023239"/>
    </source>
</evidence>
<sequence length="557" mass="59146">MAYNRRSKNITQGVARAPNRSMFYAIGYKKDDFDNPMIGIANGHSTITPCNAGLQRLADAAVEAVKGAGANPQIFGTPTISDGMSMGTEGMKYSLVSREVIADCIETCVQGQWMDGVVVIGGCDKNMPGGMIALARINVPGIYVYGGTIRPGRWKGKDLTIVSSFEAVGEFTAGRMSQEDFEGVEQNACPSTGSCGGMYTANTMSSSFEALGMSLLYSSTMANPDDEKVHSAAESARVLVEAVKRDLKPRDIITKKSIENAVSVIMATGGSTNAVLHYLAIAHAAEVDWTIDDFERIRRRVPVICDLKPSGQYVATDLHRAGGIPQVMKILLDACLLHGDCVTITGKTLAEELKDVPSAPRADQSVIFPIEKALYKEGHLAILKGNLAVDGAVAKITGLKNPAITGPARVFDDEQSALDAILNDKIQPGDVLVLRYLGPQGGPGMPEMLAPTSALIGKGLGESVGLITDGRFSGGTWGMVVGHVAPEAFVGGTIALVQEGDSITIDAHRLLLQLNIDDDELQRRRAAWKQPAPRYTRGVLAKYAALARPANQGAVTG</sequence>
<dbReference type="HAMAP" id="MF_00012">
    <property type="entry name" value="IlvD"/>
    <property type="match status" value="1"/>
</dbReference>
<feature type="binding site" evidence="15">
    <location>
        <position position="124"/>
    </location>
    <ligand>
        <name>Mg(2+)</name>
        <dbReference type="ChEBI" id="CHEBI:18420"/>
    </ligand>
</feature>
<dbReference type="GO" id="GO:0009099">
    <property type="term" value="P:L-valine biosynthetic process"/>
    <property type="evidence" value="ECO:0007669"/>
    <property type="project" value="UniProtKB-UniRule"/>
</dbReference>
<comment type="catalytic activity">
    <reaction evidence="11">
        <text>(2R)-2,3-dihydroxy-3-methylbutanoate = 3-methyl-2-oxobutanoate + H2O</text>
        <dbReference type="Rhea" id="RHEA:24809"/>
        <dbReference type="ChEBI" id="CHEBI:11851"/>
        <dbReference type="ChEBI" id="CHEBI:15377"/>
        <dbReference type="ChEBI" id="CHEBI:49072"/>
        <dbReference type="EC" id="4.2.1.9"/>
    </reaction>
    <physiologicalReaction direction="left-to-right" evidence="11">
        <dbReference type="Rhea" id="RHEA:24810"/>
    </physiologicalReaction>
</comment>
<dbReference type="PANTHER" id="PTHR21000:SF5">
    <property type="entry name" value="DIHYDROXY-ACID DEHYDRATASE, MITOCHONDRIAL"/>
    <property type="match status" value="1"/>
</dbReference>
<evidence type="ECO:0000256" key="5">
    <source>
        <dbReference type="ARBA" id="ARBA00022723"/>
    </source>
</evidence>
<comment type="cofactor">
    <cofactor evidence="15">
        <name>[2Fe-2S] cluster</name>
        <dbReference type="ChEBI" id="CHEBI:190135"/>
    </cofactor>
    <text evidence="15">Binds 1 [2Fe-2S] cluster per subunit. This cluster acts as a Lewis acid cofactor.</text>
</comment>
<reference evidence="18 19" key="1">
    <citation type="submission" date="2018-01" db="EMBL/GenBank/DDBJ databases">
        <title>Whole genome analyses suggest that Burkholderia sensu lato contains two further novel genera in the rhizoxinica-symbiotica group Mycetohabitans gen. nov., and Trinickia gen. nov.: implications for the evolution of diazotrophy and nodulation in the Burkholderiaceae.</title>
        <authorList>
            <person name="Estrada-de los Santos P."/>
            <person name="Palmer M."/>
            <person name="Chavez-Ramirez B."/>
            <person name="Beukes C."/>
            <person name="Steenkamp E.T."/>
            <person name="Hirsch A.M."/>
            <person name="Manyaka P."/>
            <person name="Maluk M."/>
            <person name="Lafos M."/>
            <person name="Crook M."/>
            <person name="Gross E."/>
            <person name="Simon M.F."/>
            <person name="Bueno dos Reis Junior F."/>
            <person name="Poole P.S."/>
            <person name="Venter S.N."/>
            <person name="James E.K."/>
        </authorList>
    </citation>
    <scope>NUCLEOTIDE SEQUENCE [LARGE SCALE GENOMIC DNA]</scope>
    <source>
        <strain evidence="18 19">JPY 581</strain>
    </source>
</reference>
<comment type="catalytic activity">
    <reaction evidence="15">
        <text>(2R,3R)-2,3-dihydroxy-3-methylpentanoate = (S)-3-methyl-2-oxopentanoate + H2O</text>
        <dbReference type="Rhea" id="RHEA:27694"/>
        <dbReference type="ChEBI" id="CHEBI:15377"/>
        <dbReference type="ChEBI" id="CHEBI:35146"/>
        <dbReference type="ChEBI" id="CHEBI:49258"/>
        <dbReference type="EC" id="4.2.1.9"/>
    </reaction>
</comment>
<dbReference type="STRING" id="863227.GCA_000373005_04519"/>
<dbReference type="InterPro" id="IPR050165">
    <property type="entry name" value="DHAD_IlvD/Edd"/>
</dbReference>
<keyword evidence="3 15" id="KW-0028">Amino-acid biosynthesis</keyword>
<evidence type="ECO:0000256" key="4">
    <source>
        <dbReference type="ARBA" id="ARBA00022714"/>
    </source>
</evidence>
<evidence type="ECO:0000256" key="8">
    <source>
        <dbReference type="ARBA" id="ARBA00023014"/>
    </source>
</evidence>
<comment type="subunit">
    <text evidence="15">Homodimer.</text>
</comment>
<dbReference type="EC" id="4.2.1.9" evidence="14 15"/>
<proteinExistence type="inferred from homology"/>
<evidence type="ECO:0000256" key="2">
    <source>
        <dbReference type="ARBA" id="ARBA00006486"/>
    </source>
</evidence>
<dbReference type="SUPFAM" id="SSF52016">
    <property type="entry name" value="LeuD/IlvD-like"/>
    <property type="match status" value="1"/>
</dbReference>
<evidence type="ECO:0000256" key="14">
    <source>
        <dbReference type="ARBA" id="ARBA00029490"/>
    </source>
</evidence>
<dbReference type="SUPFAM" id="SSF143975">
    <property type="entry name" value="IlvD/EDD N-terminal domain-like"/>
    <property type="match status" value="1"/>
</dbReference>
<evidence type="ECO:0000256" key="12">
    <source>
        <dbReference type="ARBA" id="ARBA00029436"/>
    </source>
</evidence>
<feature type="binding site" evidence="15">
    <location>
        <position position="82"/>
    </location>
    <ligand>
        <name>Mg(2+)</name>
        <dbReference type="ChEBI" id="CHEBI:18420"/>
    </ligand>
</feature>
<evidence type="ECO:0000256" key="10">
    <source>
        <dbReference type="ARBA" id="ARBA00023304"/>
    </source>
</evidence>
<dbReference type="RefSeq" id="WP_018443127.1">
    <property type="nucleotide sequence ID" value="NZ_KB890198.1"/>
</dbReference>
<keyword evidence="7 15" id="KW-0408">Iron</keyword>
<dbReference type="Proteomes" id="UP000235777">
    <property type="component" value="Unassembled WGS sequence"/>
</dbReference>
<dbReference type="InterPro" id="IPR004404">
    <property type="entry name" value="DihydroxyA_deHydtase"/>
</dbReference>
<dbReference type="Pfam" id="PF24877">
    <property type="entry name" value="ILV_EDD_C"/>
    <property type="match status" value="1"/>
</dbReference>
<keyword evidence="19" id="KW-1185">Reference proteome</keyword>
<keyword evidence="5 15" id="KW-0479">Metal-binding</keyword>
<comment type="caution">
    <text evidence="15">Lacks conserved residue(s) required for the propagation of feature annotation.</text>
</comment>
<dbReference type="PROSITE" id="PS00886">
    <property type="entry name" value="ILVD_EDD_1"/>
    <property type="match status" value="1"/>
</dbReference>
<dbReference type="NCBIfam" id="TIGR00110">
    <property type="entry name" value="ilvD"/>
    <property type="match status" value="1"/>
</dbReference>
<keyword evidence="10 15" id="KW-0100">Branched-chain amino acid biosynthesis</keyword>
<dbReference type="FunFam" id="3.50.30.80:FF:000001">
    <property type="entry name" value="Dihydroxy-acid dehydratase"/>
    <property type="match status" value="1"/>
</dbReference>
<dbReference type="InterPro" id="IPR056740">
    <property type="entry name" value="ILV_EDD_C"/>
</dbReference>
<comment type="pathway">
    <text evidence="13 15">Amino-acid biosynthesis; L-isoleucine biosynthesis; L-isoleucine from 2-oxobutanoate: step 3/4.</text>
</comment>
<dbReference type="Gene3D" id="3.50.30.80">
    <property type="entry name" value="IlvD/EDD C-terminal domain-like"/>
    <property type="match status" value="1"/>
</dbReference>
<dbReference type="InterPro" id="IPR000581">
    <property type="entry name" value="ILV_EDD_N"/>
</dbReference>
<dbReference type="PANTHER" id="PTHR21000">
    <property type="entry name" value="DIHYDROXY-ACID DEHYDRATASE DAD"/>
    <property type="match status" value="1"/>
</dbReference>
<dbReference type="PROSITE" id="PS00887">
    <property type="entry name" value="ILVD_EDD_2"/>
    <property type="match status" value="1"/>
</dbReference>
<dbReference type="InterPro" id="IPR037237">
    <property type="entry name" value="IlvD/EDD_N"/>
</dbReference>
<accession>A0A2N7X3I2</accession>
<feature type="modified residue" description="N6-carboxylysine" evidence="15">
    <location>
        <position position="125"/>
    </location>
</feature>
<protein>
    <recommendedName>
        <fullName evidence="14 15">Dihydroxy-acid dehydratase</fullName>
        <shortName evidence="15">DAD</shortName>
        <ecNumber evidence="14 15">4.2.1.9</ecNumber>
    </recommendedName>
</protein>
<evidence type="ECO:0000256" key="1">
    <source>
        <dbReference type="ARBA" id="ARBA00001946"/>
    </source>
</evidence>
<dbReference type="NCBIfam" id="NF002068">
    <property type="entry name" value="PRK00911.1"/>
    <property type="match status" value="1"/>
</dbReference>
<dbReference type="InterPro" id="IPR020558">
    <property type="entry name" value="DiOHA_6PGluconate_deHydtase_CS"/>
</dbReference>
<comment type="pathway">
    <text evidence="12 15">Amino-acid biosynthesis; L-valine biosynthesis; L-valine from pyruvate: step 3/4.</text>
</comment>
<comment type="caution">
    <text evidence="18">The sequence shown here is derived from an EMBL/GenBank/DDBJ whole genome shotgun (WGS) entry which is preliminary data.</text>
</comment>
<feature type="active site" description="Proton acceptor" evidence="15">
    <location>
        <position position="473"/>
    </location>
</feature>
<evidence type="ECO:0000313" key="19">
    <source>
        <dbReference type="Proteomes" id="UP000235777"/>
    </source>
</evidence>
<comment type="function">
    <text evidence="15">Functions in the biosynthesis of branched-chain amino acids. Catalyzes the dehydration of (2R,3R)-2,3-dihydroxy-3-methylpentanoate (2,3-dihydroxy-3-methylvalerate) into 2-oxo-3-methylpentanoate (2-oxo-3-methylvalerate) and of (2R)-2,3-dihydroxy-3-methylbutanoate (2,3-dihydroxyisovalerate) into 2-oxo-3-methylbutanoate (2-oxoisovalerate), the penultimate precursor to L-isoleucine and L-valine, respectively.</text>
</comment>
<gene>
    <name evidence="15 18" type="primary">ilvD</name>
    <name evidence="18" type="ORF">C0Z20_14975</name>
</gene>
<evidence type="ECO:0000256" key="3">
    <source>
        <dbReference type="ARBA" id="ARBA00022605"/>
    </source>
</evidence>
<evidence type="ECO:0000259" key="17">
    <source>
        <dbReference type="Pfam" id="PF24877"/>
    </source>
</evidence>
<dbReference type="GO" id="GO:0004160">
    <property type="term" value="F:dihydroxy-acid dehydratase activity"/>
    <property type="evidence" value="ECO:0007669"/>
    <property type="project" value="UniProtKB-UniRule"/>
</dbReference>
<feature type="binding site" description="via carbamate group" evidence="15">
    <location>
        <position position="125"/>
    </location>
    <ligand>
        <name>Mg(2+)</name>
        <dbReference type="ChEBI" id="CHEBI:18420"/>
    </ligand>
</feature>
<keyword evidence="8 15" id="KW-0411">Iron-sulfur</keyword>
<dbReference type="UniPathway" id="UPA00047">
    <property type="reaction ID" value="UER00057"/>
</dbReference>
<evidence type="ECO:0000256" key="11">
    <source>
        <dbReference type="ARBA" id="ARBA00029304"/>
    </source>
</evidence>
<dbReference type="GO" id="GO:0009097">
    <property type="term" value="P:isoleucine biosynthetic process"/>
    <property type="evidence" value="ECO:0007669"/>
    <property type="project" value="UniProtKB-UniRule"/>
</dbReference>
<feature type="binding site" evidence="15">
    <location>
        <position position="447"/>
    </location>
    <ligand>
        <name>Mg(2+)</name>
        <dbReference type="ChEBI" id="CHEBI:18420"/>
    </ligand>
</feature>